<proteinExistence type="predicted"/>
<sequence length="99" mass="11326">MSCELFEKPEPIRNASSMRHVFFFLPAHQRWFVLTKHCFSPCSFLAWRPSVYRSWPSGALLNLPRYSGTVVASHTLLGLPLLRAPVFPGTRGCVRHVRT</sequence>
<name>A0ACB7RIU8_HYAAI</name>
<reference evidence="1" key="1">
    <citation type="submission" date="2020-05" db="EMBL/GenBank/DDBJ databases">
        <title>Large-scale comparative analyses of tick genomes elucidate their genetic diversity and vector capacities.</title>
        <authorList>
            <person name="Jia N."/>
            <person name="Wang J."/>
            <person name="Shi W."/>
            <person name="Du L."/>
            <person name="Sun Y."/>
            <person name="Zhan W."/>
            <person name="Jiang J."/>
            <person name="Wang Q."/>
            <person name="Zhang B."/>
            <person name="Ji P."/>
            <person name="Sakyi L.B."/>
            <person name="Cui X."/>
            <person name="Yuan T."/>
            <person name="Jiang B."/>
            <person name="Yang W."/>
            <person name="Lam T.T.-Y."/>
            <person name="Chang Q."/>
            <person name="Ding S."/>
            <person name="Wang X."/>
            <person name="Zhu J."/>
            <person name="Ruan X."/>
            <person name="Zhao L."/>
            <person name="Wei J."/>
            <person name="Que T."/>
            <person name="Du C."/>
            <person name="Cheng J."/>
            <person name="Dai P."/>
            <person name="Han X."/>
            <person name="Huang E."/>
            <person name="Gao Y."/>
            <person name="Liu J."/>
            <person name="Shao H."/>
            <person name="Ye R."/>
            <person name="Li L."/>
            <person name="Wei W."/>
            <person name="Wang X."/>
            <person name="Wang C."/>
            <person name="Yang T."/>
            <person name="Huo Q."/>
            <person name="Li W."/>
            <person name="Guo W."/>
            <person name="Chen H."/>
            <person name="Zhou L."/>
            <person name="Ni X."/>
            <person name="Tian J."/>
            <person name="Zhou Y."/>
            <person name="Sheng Y."/>
            <person name="Liu T."/>
            <person name="Pan Y."/>
            <person name="Xia L."/>
            <person name="Li J."/>
            <person name="Zhao F."/>
            <person name="Cao W."/>
        </authorList>
    </citation>
    <scope>NUCLEOTIDE SEQUENCE</scope>
    <source>
        <strain evidence="1">Hyas-2018</strain>
    </source>
</reference>
<dbReference type="EMBL" id="CM023489">
    <property type="protein sequence ID" value="KAH6922300.1"/>
    <property type="molecule type" value="Genomic_DNA"/>
</dbReference>
<protein>
    <submittedName>
        <fullName evidence="1">Uncharacterized protein</fullName>
    </submittedName>
</protein>
<dbReference type="Proteomes" id="UP000821845">
    <property type="component" value="Chromosome 9"/>
</dbReference>
<evidence type="ECO:0000313" key="1">
    <source>
        <dbReference type="EMBL" id="KAH6922300.1"/>
    </source>
</evidence>
<gene>
    <name evidence="1" type="ORF">HPB50_012518</name>
</gene>
<comment type="caution">
    <text evidence="1">The sequence shown here is derived from an EMBL/GenBank/DDBJ whole genome shotgun (WGS) entry which is preliminary data.</text>
</comment>
<evidence type="ECO:0000313" key="2">
    <source>
        <dbReference type="Proteomes" id="UP000821845"/>
    </source>
</evidence>
<accession>A0ACB7RIU8</accession>
<organism evidence="1 2">
    <name type="scientific">Hyalomma asiaticum</name>
    <name type="common">Tick</name>
    <dbReference type="NCBI Taxonomy" id="266040"/>
    <lineage>
        <taxon>Eukaryota</taxon>
        <taxon>Metazoa</taxon>
        <taxon>Ecdysozoa</taxon>
        <taxon>Arthropoda</taxon>
        <taxon>Chelicerata</taxon>
        <taxon>Arachnida</taxon>
        <taxon>Acari</taxon>
        <taxon>Parasitiformes</taxon>
        <taxon>Ixodida</taxon>
        <taxon>Ixodoidea</taxon>
        <taxon>Ixodidae</taxon>
        <taxon>Hyalomminae</taxon>
        <taxon>Hyalomma</taxon>
    </lineage>
</organism>
<keyword evidence="2" id="KW-1185">Reference proteome</keyword>